<accession>A0A1W5PZP4</accession>
<dbReference type="GeneID" id="80521775"/>
<sequence length="383" mass="41704">MIMFVKVSETYDLSTKVGKMGLVGIHTPEGRLVYKHWEGLYKNYRRVRFASCDVAMACASMLPADPLQIGVEAGSIAPQDMFNPILYKACSNDSMSQILNRIYAGSTATNVDVAKNSIIASNEASFGNAGVVVGEHGAESVSNTPSQFDIYYALLSDTNGWKKAMPQAGLQMRGLYPLVWSVVKTLGQPSNWSSSIQPEIVVPGTNEQTGATNYGESNTSLGAMGQYMRGPAMRMPACDTYVATNMDGGQTVNVDNVDLVKIRDNDKAYPTQNSIDKFFPSPIANFAKPNLDLPDCFVGVMILPPATLNQLYYRLKVTWTVEFSEPRSLTELTNWYGLQSTGIQSYATDYATQTQALKNSGSSVTLGMLDTSEVDAVKIMEGN</sequence>
<proteinExistence type="predicted"/>
<protein>
    <submittedName>
        <fullName evidence="1">Cap</fullName>
    </submittedName>
</protein>
<dbReference type="KEGG" id="vg:80521775"/>
<dbReference type="RefSeq" id="YP_010784551.1">
    <property type="nucleotide sequence ID" value="NC_075295.1"/>
</dbReference>
<dbReference type="InterPro" id="IPR057000">
    <property type="entry name" value="Smaco_capsid"/>
</dbReference>
<dbReference type="EMBL" id="KU058671">
    <property type="protein sequence ID" value="APG55842.1"/>
    <property type="molecule type" value="Genomic_DNA"/>
</dbReference>
<evidence type="ECO:0000313" key="1">
    <source>
        <dbReference type="EMBL" id="APG55842.1"/>
    </source>
</evidence>
<evidence type="ECO:0000313" key="2">
    <source>
        <dbReference type="Proteomes" id="UP000288011"/>
    </source>
</evidence>
<name>A0A1W5PZP4_9VIRU</name>
<reference evidence="1 2" key="1">
    <citation type="submission" date="2015-11" db="EMBL/GenBank/DDBJ databases">
        <title>Gut virome of resus macaques with acute and chronic diarrhea versus healthy controlls.</title>
        <authorList>
            <person name="Kapusinszky B."/>
            <person name="Ardeshir A."/>
            <person name="Mulvaney U."/>
            <person name="Deng X."/>
            <person name="Delwart E.L."/>
        </authorList>
    </citation>
    <scope>NUCLEOTIDE SEQUENCE [LARGE SCALE GENOMIC DNA]</scope>
    <source>
        <strain evidence="1">Masavirus</strain>
    </source>
</reference>
<dbReference type="Proteomes" id="UP000288011">
    <property type="component" value="Segment"/>
</dbReference>
<organism evidence="1 2">
    <name type="scientific">Macaca mulatta feces associated virus 3</name>
    <dbReference type="NCBI Taxonomy" id="2499225"/>
    <lineage>
        <taxon>Viruses</taxon>
        <taxon>Monodnaviria</taxon>
        <taxon>Shotokuvirae</taxon>
        <taxon>Cressdnaviricota</taxon>
        <taxon>Arfiviricetes</taxon>
        <taxon>Cremevirales</taxon>
        <taxon>Smacoviridae</taxon>
        <taxon>Porprismacovirus</taxon>
        <taxon>Porprismacovirus macas3</taxon>
    </lineage>
</organism>
<keyword evidence="2" id="KW-1185">Reference proteome</keyword>
<dbReference type="Pfam" id="PF23784">
    <property type="entry name" value="Smaco_capsid"/>
    <property type="match status" value="2"/>
</dbReference>